<organism evidence="1">
    <name type="scientific">hydrothermal vent metagenome</name>
    <dbReference type="NCBI Taxonomy" id="652676"/>
    <lineage>
        <taxon>unclassified sequences</taxon>
        <taxon>metagenomes</taxon>
        <taxon>ecological metagenomes</taxon>
    </lineage>
</organism>
<proteinExistence type="predicted"/>
<sequence length="34" mass="3976">MVNKTIHQVDEKVLVADVIKLQKIYLKVIDVLLR</sequence>
<dbReference type="AlphaFoldDB" id="A0A3B0VGG1"/>
<dbReference type="EMBL" id="UOEW01000228">
    <property type="protein sequence ID" value="VAW39403.1"/>
    <property type="molecule type" value="Genomic_DNA"/>
</dbReference>
<evidence type="ECO:0000313" key="1">
    <source>
        <dbReference type="EMBL" id="VAW39403.1"/>
    </source>
</evidence>
<reference evidence="1" key="1">
    <citation type="submission" date="2018-06" db="EMBL/GenBank/DDBJ databases">
        <authorList>
            <person name="Zhirakovskaya E."/>
        </authorList>
    </citation>
    <scope>NUCLEOTIDE SEQUENCE</scope>
</reference>
<protein>
    <submittedName>
        <fullName evidence="1">Uncharacterized protein</fullName>
    </submittedName>
</protein>
<accession>A0A3B0VGG1</accession>
<name>A0A3B0VGG1_9ZZZZ</name>
<gene>
    <name evidence="1" type="ORF">MNBD_GAMMA01-820</name>
</gene>